<reference evidence="4 5" key="1">
    <citation type="journal article" date="2014" name="Genome Announc.">
        <title>Draft genome sequence of the pathogenic fungus Scedosporium apiospermum.</title>
        <authorList>
            <person name="Vandeputte P."/>
            <person name="Ghamrawi S."/>
            <person name="Rechenmann M."/>
            <person name="Iltis A."/>
            <person name="Giraud S."/>
            <person name="Fleury M."/>
            <person name="Thornton C."/>
            <person name="Delhaes L."/>
            <person name="Meyer W."/>
            <person name="Papon N."/>
            <person name="Bouchara J.P."/>
        </authorList>
    </citation>
    <scope>NUCLEOTIDE SEQUENCE [LARGE SCALE GENOMIC DNA]</scope>
    <source>
        <strain evidence="4 5">IHEM 14462</strain>
    </source>
</reference>
<evidence type="ECO:0000313" key="5">
    <source>
        <dbReference type="Proteomes" id="UP000028545"/>
    </source>
</evidence>
<dbReference type="KEGG" id="sapo:SAPIO_CDS9184"/>
<gene>
    <name evidence="4" type="ORF">SAPIO_CDS9184</name>
</gene>
<dbReference type="OMA" id="IMNEQWT"/>
<dbReference type="AlphaFoldDB" id="A0A084FYI2"/>
<sequence>MAFEEEVKKEDLARFVRWNKNRLIEMLTDASVDTKGIAIQREVASILEADFNTSLKLLLLGGKGPIGHVNKQLVNWYNRAYDRALVKVSYETSSSAVTSIYFDKLQAFEAFLNRWAQREINFIQWVDDRKTGVRTVWEANPKIRVLIQVIKDQALDWWNRRTMTPAFLRQSAGGIVETFFSERPDVMILVEAVIAFPKLKYTQEIEIERDEVGELLELALSFVPVLGSAISLYEAWEGRDLSGVMLSNLERGVLVATVLLPAAGRLFKGGKAVYTEARLARMYGRSEAEWGRAIRLSGQATERQGALKVLQESEEALLKSGRLEATLAKEVKGVLPQLTKAATTASSRVSVEVKAAWAVLSQKHPSLAVLDEIALERIIQKGANESHVKGQLLEELMEAHIVPQLRQREVGFALGVAVPEGKVLEYVPGHAIRSASEKVPLQLTDGMVGYRDGNVFHILGIFEAKAGKKGTRELLIGSKELSQGERLELRAFANDTWRDERNIAKRLGKPYTRTVQEVEADLAKLKDGGQLQRDIERLSANADGSLASILIDGNIVDVSISPTSTKFFGIVPKGKRIDLLQSAVTAAGYKFEAIAAPINSKDLTALAKELAGIGAATAVKPP</sequence>
<dbReference type="VEuPathDB" id="FungiDB:SAPIO_CDS9184"/>
<evidence type="ECO:0000259" key="3">
    <source>
        <dbReference type="Pfam" id="PF14449"/>
    </source>
</evidence>
<dbReference type="HOGENOM" id="CLU_439505_0_0_1"/>
<organism evidence="4 5">
    <name type="scientific">Pseudallescheria apiosperma</name>
    <name type="common">Scedosporium apiospermum</name>
    <dbReference type="NCBI Taxonomy" id="563466"/>
    <lineage>
        <taxon>Eukaryota</taxon>
        <taxon>Fungi</taxon>
        <taxon>Dikarya</taxon>
        <taxon>Ascomycota</taxon>
        <taxon>Pezizomycotina</taxon>
        <taxon>Sordariomycetes</taxon>
        <taxon>Hypocreomycetidae</taxon>
        <taxon>Microascales</taxon>
        <taxon>Microascaceae</taxon>
        <taxon>Scedosporium</taxon>
    </lineage>
</organism>
<proteinExistence type="predicted"/>
<evidence type="ECO:0000313" key="4">
    <source>
        <dbReference type="EMBL" id="KEZ40144.1"/>
    </source>
</evidence>
<dbReference type="InterPro" id="IPR027797">
    <property type="entry name" value="PT-TG_dom"/>
</dbReference>
<keyword evidence="2" id="KW-0964">Secreted</keyword>
<comment type="caution">
    <text evidence="4">The sequence shown here is derived from an EMBL/GenBank/DDBJ whole genome shotgun (WGS) entry which is preliminary data.</text>
</comment>
<dbReference type="Proteomes" id="UP000028545">
    <property type="component" value="Unassembled WGS sequence"/>
</dbReference>
<dbReference type="RefSeq" id="XP_016639943.1">
    <property type="nucleotide sequence ID" value="XM_016790640.1"/>
</dbReference>
<dbReference type="GO" id="GO:0005576">
    <property type="term" value="C:extracellular region"/>
    <property type="evidence" value="ECO:0007669"/>
    <property type="project" value="UniProtKB-SubCell"/>
</dbReference>
<accession>A0A084FYI2</accession>
<dbReference type="GeneID" id="27728256"/>
<feature type="domain" description="Pre-toxin TG" evidence="3">
    <location>
        <begin position="214"/>
        <end position="271"/>
    </location>
</feature>
<keyword evidence="5" id="KW-1185">Reference proteome</keyword>
<name>A0A084FYI2_PSEDA</name>
<evidence type="ECO:0000256" key="1">
    <source>
        <dbReference type="ARBA" id="ARBA00004613"/>
    </source>
</evidence>
<comment type="subcellular location">
    <subcellularLocation>
        <location evidence="1">Secreted</location>
    </subcellularLocation>
</comment>
<dbReference type="EMBL" id="JOWA01000132">
    <property type="protein sequence ID" value="KEZ40144.1"/>
    <property type="molecule type" value="Genomic_DNA"/>
</dbReference>
<dbReference type="Pfam" id="PF14449">
    <property type="entry name" value="PT-TG"/>
    <property type="match status" value="1"/>
</dbReference>
<evidence type="ECO:0000256" key="2">
    <source>
        <dbReference type="ARBA" id="ARBA00022525"/>
    </source>
</evidence>
<protein>
    <recommendedName>
        <fullName evidence="3">Pre-toxin TG domain-containing protein</fullName>
    </recommendedName>
</protein>
<dbReference type="OrthoDB" id="5224075at2759"/>